<dbReference type="Gene3D" id="3.10.310.70">
    <property type="match status" value="1"/>
</dbReference>
<feature type="domain" description="Amidohydrolase 3" evidence="1">
    <location>
        <begin position="52"/>
        <end position="540"/>
    </location>
</feature>
<comment type="caution">
    <text evidence="2">The sequence shown here is derived from an EMBL/GenBank/DDBJ whole genome shotgun (WGS) entry which is preliminary data.</text>
</comment>
<evidence type="ECO:0000313" key="2">
    <source>
        <dbReference type="EMBL" id="NYD28974.1"/>
    </source>
</evidence>
<dbReference type="InterPro" id="IPR032466">
    <property type="entry name" value="Metal_Hydrolase"/>
</dbReference>
<dbReference type="RefSeq" id="WP_343052538.1">
    <property type="nucleotide sequence ID" value="NZ_BAABEF010000001.1"/>
</dbReference>
<dbReference type="AlphaFoldDB" id="A0A852RLP4"/>
<dbReference type="PANTHER" id="PTHR22642:SF2">
    <property type="entry name" value="PROTEIN LONG AFTER FAR-RED 3"/>
    <property type="match status" value="1"/>
</dbReference>
<organism evidence="2 3">
    <name type="scientific">Nocardioides kongjuensis</name>
    <dbReference type="NCBI Taxonomy" id="349522"/>
    <lineage>
        <taxon>Bacteria</taxon>
        <taxon>Bacillati</taxon>
        <taxon>Actinomycetota</taxon>
        <taxon>Actinomycetes</taxon>
        <taxon>Propionibacteriales</taxon>
        <taxon>Nocardioidaceae</taxon>
        <taxon>Nocardioides</taxon>
    </lineage>
</organism>
<dbReference type="SUPFAM" id="SSF51338">
    <property type="entry name" value="Composite domain of metallo-dependent hydrolases"/>
    <property type="match status" value="1"/>
</dbReference>
<accession>A0A852RLP4</accession>
<dbReference type="EMBL" id="JACCBF010000001">
    <property type="protein sequence ID" value="NYD28974.1"/>
    <property type="molecule type" value="Genomic_DNA"/>
</dbReference>
<keyword evidence="3" id="KW-1185">Reference proteome</keyword>
<dbReference type="Gene3D" id="2.30.40.10">
    <property type="entry name" value="Urease, subunit C, domain 1"/>
    <property type="match status" value="1"/>
</dbReference>
<dbReference type="Gene3D" id="3.20.20.140">
    <property type="entry name" value="Metal-dependent hydrolases"/>
    <property type="match status" value="1"/>
</dbReference>
<protein>
    <recommendedName>
        <fullName evidence="1">Amidohydrolase 3 domain-containing protein</fullName>
    </recommendedName>
</protein>
<proteinExistence type="predicted"/>
<dbReference type="InterPro" id="IPR033932">
    <property type="entry name" value="YtcJ-like"/>
</dbReference>
<dbReference type="Pfam" id="PF07969">
    <property type="entry name" value="Amidohydro_3"/>
    <property type="match status" value="1"/>
</dbReference>
<dbReference type="GO" id="GO:0016810">
    <property type="term" value="F:hydrolase activity, acting on carbon-nitrogen (but not peptide) bonds"/>
    <property type="evidence" value="ECO:0007669"/>
    <property type="project" value="InterPro"/>
</dbReference>
<name>A0A852RLP4_9ACTN</name>
<evidence type="ECO:0000259" key="1">
    <source>
        <dbReference type="Pfam" id="PF07969"/>
    </source>
</evidence>
<gene>
    <name evidence="2" type="ORF">BJ958_000520</name>
</gene>
<dbReference type="CDD" id="cd01300">
    <property type="entry name" value="YtcJ_like"/>
    <property type="match status" value="1"/>
</dbReference>
<sequence>MSVDTLLTGGIVRPLAGEREVVDSIALAGDRIAWVGDLVDAPDDVRRAARRVDLAGCTVLPGFVDAHNHVRLGSDAACAQLAGAETLDEVAARLHDWCAANPGDGWVEGEGYGYAGLADGAHPTAAMLDAIVADRPAAVFSYDVHTLWLNTAGLAALGVTGADQPFGTAELDDDGRPTGFVADFAVKGLARAGMRALKERGLPWASTERQYERLLSSLDLAVASGITTVVEPQNSPDDLALFQRARDEGRLGPRLVLAMFHPPTTTDADRAEFKALATEFADDRIRVGPLKLYIDDVVEPHTAALHEPYANEPSTRGRTYYAPEVFADLVTRLDADGFQLFVHATGDRGITTVLDAVEAARTANGPRDARHQVVHVECLRRADLPRFAELGVVACMQPRHASPEIAGPGHAWAEAVGEGRWHQAWPLRSLQEHGAVLAFSSDWNVAEMEPMIGVQCAVTRAPLDGGAPWQPEEAVTVDDAIRGYTIGSAASVHAEDDRGTLEPGKLADLVVLDRDPYDVAPAKLATVAVRETWVAGEPVHRA</sequence>
<dbReference type="Proteomes" id="UP000582231">
    <property type="component" value="Unassembled WGS sequence"/>
</dbReference>
<evidence type="ECO:0000313" key="3">
    <source>
        <dbReference type="Proteomes" id="UP000582231"/>
    </source>
</evidence>
<dbReference type="SUPFAM" id="SSF51556">
    <property type="entry name" value="Metallo-dependent hydrolases"/>
    <property type="match status" value="1"/>
</dbReference>
<dbReference type="InterPro" id="IPR013108">
    <property type="entry name" value="Amidohydro_3"/>
</dbReference>
<dbReference type="PANTHER" id="PTHR22642">
    <property type="entry name" value="IMIDAZOLONEPROPIONASE"/>
    <property type="match status" value="1"/>
</dbReference>
<dbReference type="InterPro" id="IPR011059">
    <property type="entry name" value="Metal-dep_hydrolase_composite"/>
</dbReference>
<reference evidence="2 3" key="1">
    <citation type="submission" date="2020-07" db="EMBL/GenBank/DDBJ databases">
        <title>Sequencing the genomes of 1000 actinobacteria strains.</title>
        <authorList>
            <person name="Klenk H.-P."/>
        </authorList>
    </citation>
    <scope>NUCLEOTIDE SEQUENCE [LARGE SCALE GENOMIC DNA]</scope>
    <source>
        <strain evidence="2 3">DSM 19082</strain>
    </source>
</reference>